<proteinExistence type="predicted"/>
<evidence type="ECO:0000256" key="1">
    <source>
        <dbReference type="SAM" id="MobiDB-lite"/>
    </source>
</evidence>
<evidence type="ECO:0000313" key="3">
    <source>
        <dbReference type="Proteomes" id="UP001498421"/>
    </source>
</evidence>
<dbReference type="Proteomes" id="UP001498421">
    <property type="component" value="Unassembled WGS sequence"/>
</dbReference>
<accession>A0ABR1I0U8</accession>
<sequence>MTYDAKKATKGIDRYPLSYNETASGKRIKFRRAEKRQAPTPVEAVAEIVLRNIPVKAPGNSVDEAIPTGIQEAACCEAGFGNSPDEAGSANVIDKSKGKAVENTWPFPNATGADTTDSVPAGNWTSSAALDLTGHWSSSTTPASVDQAIAAEISDQGEGKTSGASQLWK</sequence>
<protein>
    <submittedName>
        <fullName evidence="2">Uncharacterized protein</fullName>
    </submittedName>
</protein>
<name>A0ABR1I0U8_9HYPO</name>
<dbReference type="EMBL" id="JAZAVK010000056">
    <property type="protein sequence ID" value="KAK7427148.1"/>
    <property type="molecule type" value="Genomic_DNA"/>
</dbReference>
<comment type="caution">
    <text evidence="2">The sequence shown here is derived from an EMBL/GenBank/DDBJ whole genome shotgun (WGS) entry which is preliminary data.</text>
</comment>
<feature type="region of interest" description="Disordered" evidence="1">
    <location>
        <begin position="136"/>
        <end position="169"/>
    </location>
</feature>
<organism evidence="2 3">
    <name type="scientific">Neonectria magnoliae</name>
    <dbReference type="NCBI Taxonomy" id="2732573"/>
    <lineage>
        <taxon>Eukaryota</taxon>
        <taxon>Fungi</taxon>
        <taxon>Dikarya</taxon>
        <taxon>Ascomycota</taxon>
        <taxon>Pezizomycotina</taxon>
        <taxon>Sordariomycetes</taxon>
        <taxon>Hypocreomycetidae</taxon>
        <taxon>Hypocreales</taxon>
        <taxon>Nectriaceae</taxon>
        <taxon>Neonectria</taxon>
    </lineage>
</organism>
<reference evidence="2 3" key="1">
    <citation type="journal article" date="2025" name="Microbiol. Resour. Announc.">
        <title>Draft genome sequences for Neonectria magnoliae and Neonectria punicea, canker pathogens of Liriodendron tulipifera and Acer saccharum in West Virginia.</title>
        <authorList>
            <person name="Petronek H.M."/>
            <person name="Kasson M.T."/>
            <person name="Metheny A.M."/>
            <person name="Stauder C.M."/>
            <person name="Lovett B."/>
            <person name="Lynch S.C."/>
            <person name="Garnas J.R."/>
            <person name="Kasson L.R."/>
            <person name="Stajich J.E."/>
        </authorList>
    </citation>
    <scope>NUCLEOTIDE SEQUENCE [LARGE SCALE GENOMIC DNA]</scope>
    <source>
        <strain evidence="2 3">NRRL 64651</strain>
    </source>
</reference>
<keyword evidence="3" id="KW-1185">Reference proteome</keyword>
<gene>
    <name evidence="2" type="ORF">QQZ08_006261</name>
</gene>
<evidence type="ECO:0000313" key="2">
    <source>
        <dbReference type="EMBL" id="KAK7427148.1"/>
    </source>
</evidence>